<name>A0ABS7X3A9_9GAMM</name>
<keyword evidence="6 7" id="KW-0472">Membrane</keyword>
<dbReference type="Pfam" id="PF01569">
    <property type="entry name" value="PAP2"/>
    <property type="match status" value="1"/>
</dbReference>
<dbReference type="CDD" id="cd03392">
    <property type="entry name" value="PAP2_like_2"/>
    <property type="match status" value="1"/>
</dbReference>
<organism evidence="9 10">
    <name type="scientific">Modicisalibacter tunisiensis</name>
    <dbReference type="NCBI Taxonomy" id="390637"/>
    <lineage>
        <taxon>Bacteria</taxon>
        <taxon>Pseudomonadati</taxon>
        <taxon>Pseudomonadota</taxon>
        <taxon>Gammaproteobacteria</taxon>
        <taxon>Oceanospirillales</taxon>
        <taxon>Halomonadaceae</taxon>
        <taxon>Modicisalibacter</taxon>
    </lineage>
</organism>
<keyword evidence="3" id="KW-1003">Cell membrane</keyword>
<keyword evidence="10" id="KW-1185">Reference proteome</keyword>
<feature type="transmembrane region" description="Helical" evidence="7">
    <location>
        <begin position="291"/>
        <end position="310"/>
    </location>
</feature>
<dbReference type="RefSeq" id="WP_163649095.1">
    <property type="nucleotide sequence ID" value="NZ_JAGXFD010000001.1"/>
</dbReference>
<feature type="transmembrane region" description="Helical" evidence="7">
    <location>
        <begin position="416"/>
        <end position="434"/>
    </location>
</feature>
<dbReference type="EMBL" id="JAGXFD010000001">
    <property type="protein sequence ID" value="MBZ9568899.1"/>
    <property type="molecule type" value="Genomic_DNA"/>
</dbReference>
<evidence type="ECO:0000256" key="4">
    <source>
        <dbReference type="ARBA" id="ARBA00022692"/>
    </source>
</evidence>
<feature type="transmembrane region" description="Helical" evidence="7">
    <location>
        <begin position="55"/>
        <end position="78"/>
    </location>
</feature>
<evidence type="ECO:0000256" key="1">
    <source>
        <dbReference type="ARBA" id="ARBA00004651"/>
    </source>
</evidence>
<feature type="transmembrane region" description="Helical" evidence="7">
    <location>
        <begin position="16"/>
        <end position="43"/>
    </location>
</feature>
<dbReference type="SMART" id="SM00014">
    <property type="entry name" value="acidPPc"/>
    <property type="match status" value="1"/>
</dbReference>
<dbReference type="Proteomes" id="UP001319883">
    <property type="component" value="Unassembled WGS sequence"/>
</dbReference>
<accession>A0ABS7X3A9</accession>
<feature type="transmembrane region" description="Helical" evidence="7">
    <location>
        <begin position="240"/>
        <end position="261"/>
    </location>
</feature>
<dbReference type="PANTHER" id="PTHR30353:SF15">
    <property type="entry name" value="INNER MEMBRANE PROTEIN YABI"/>
    <property type="match status" value="1"/>
</dbReference>
<keyword evidence="5 7" id="KW-1133">Transmembrane helix</keyword>
<sequence length="468" mass="51188">MTATDWISTLTPSPGWLYLIFLLIALVESLAVVGLLVPGVVLITAAASLAGHHELSITLALLAAAAGAILGDGMSFLLGYRYRERIPTLWPFRRHPEWLARGARFFQRHGVLSVLIGRFVGPVRPVVPLIAGMMHMRPATFLWSNIGSALLWAPAYVLPGYLLGRTWQQLLALPHDSRRWLIMLAMLVVGLLVTFSLLRRQLDHDGWTYRRLAALADRHPGGRRLWEALVPAGTDSGVPLASLLLLLTSLAALSGWTLWVLHQDGPLPMDQQLQALLVDLQHPRLTRLAELMARLGDTYGVIALVVPWLAWMARRKLVALGLHWLGALGGIALANTLFKHLAGRVRPDIPDYLAGSFSYPSAHTSTAVVLYGLAAAFVADGLAPRYRASAYWLAVLICVPMALSRLVIGVHWLSDLVGGALLGLVVCALVRLSYHRFAARRPPRPPWLALLLASAVLLAARLAWLPHA</sequence>
<dbReference type="SUPFAM" id="SSF48317">
    <property type="entry name" value="Acid phosphatase/Vanadium-dependent haloperoxidase"/>
    <property type="match status" value="1"/>
</dbReference>
<dbReference type="Gene3D" id="1.20.144.10">
    <property type="entry name" value="Phosphatidic acid phosphatase type 2/haloperoxidase"/>
    <property type="match status" value="1"/>
</dbReference>
<protein>
    <submittedName>
        <fullName evidence="9">Bifunctional DedA family/phosphatase PAP2 family protein</fullName>
    </submittedName>
</protein>
<dbReference type="PANTHER" id="PTHR30353">
    <property type="entry name" value="INNER MEMBRANE PROTEIN DEDA-RELATED"/>
    <property type="match status" value="1"/>
</dbReference>
<evidence type="ECO:0000313" key="9">
    <source>
        <dbReference type="EMBL" id="MBZ9568899.1"/>
    </source>
</evidence>
<evidence type="ECO:0000256" key="5">
    <source>
        <dbReference type="ARBA" id="ARBA00022989"/>
    </source>
</evidence>
<feature type="transmembrane region" description="Helical" evidence="7">
    <location>
        <begin position="358"/>
        <end position="378"/>
    </location>
</feature>
<dbReference type="InterPro" id="IPR000326">
    <property type="entry name" value="PAP2/HPO"/>
</dbReference>
<feature type="transmembrane region" description="Helical" evidence="7">
    <location>
        <begin position="390"/>
        <end position="410"/>
    </location>
</feature>
<comment type="subcellular location">
    <subcellularLocation>
        <location evidence="1">Cell membrane</location>
        <topology evidence="1">Multi-pass membrane protein</topology>
    </subcellularLocation>
</comment>
<reference evidence="9 10" key="1">
    <citation type="submission" date="2021-05" db="EMBL/GenBank/DDBJ databases">
        <title>Petroleum and Energy Research Collection (APPE): ex situ preservation of microbial diversity associated with the oil industry and exploitation of its biotechnological potential.</title>
        <authorList>
            <person name="Paixao C.T.M."/>
            <person name="Gomes M.B."/>
            <person name="Oliveira V.M."/>
        </authorList>
    </citation>
    <scope>NUCLEOTIDE SEQUENCE [LARGE SCALE GENOMIC DNA]</scope>
    <source>
        <strain evidence="9 10">LIT2</strain>
    </source>
</reference>
<dbReference type="InterPro" id="IPR032816">
    <property type="entry name" value="VTT_dom"/>
</dbReference>
<proteinExistence type="inferred from homology"/>
<evidence type="ECO:0000259" key="8">
    <source>
        <dbReference type="SMART" id="SM00014"/>
    </source>
</evidence>
<feature type="transmembrane region" description="Helical" evidence="7">
    <location>
        <begin position="317"/>
        <end position="338"/>
    </location>
</feature>
<evidence type="ECO:0000313" key="10">
    <source>
        <dbReference type="Proteomes" id="UP001319883"/>
    </source>
</evidence>
<keyword evidence="4 7" id="KW-0812">Transmembrane</keyword>
<evidence type="ECO:0000256" key="6">
    <source>
        <dbReference type="ARBA" id="ARBA00023136"/>
    </source>
</evidence>
<evidence type="ECO:0000256" key="7">
    <source>
        <dbReference type="SAM" id="Phobius"/>
    </source>
</evidence>
<dbReference type="Pfam" id="PF09335">
    <property type="entry name" value="VTT_dom"/>
    <property type="match status" value="1"/>
</dbReference>
<feature type="domain" description="Phosphatidic acid phosphatase type 2/haloperoxidase" evidence="8">
    <location>
        <begin position="320"/>
        <end position="431"/>
    </location>
</feature>
<feature type="transmembrane region" description="Helical" evidence="7">
    <location>
        <begin position="179"/>
        <end position="198"/>
    </location>
</feature>
<evidence type="ECO:0000256" key="2">
    <source>
        <dbReference type="ARBA" id="ARBA00010792"/>
    </source>
</evidence>
<feature type="transmembrane region" description="Helical" evidence="7">
    <location>
        <begin position="141"/>
        <end position="159"/>
    </location>
</feature>
<comment type="caution">
    <text evidence="9">The sequence shown here is derived from an EMBL/GenBank/DDBJ whole genome shotgun (WGS) entry which is preliminary data.</text>
</comment>
<evidence type="ECO:0000256" key="3">
    <source>
        <dbReference type="ARBA" id="ARBA00022475"/>
    </source>
</evidence>
<feature type="transmembrane region" description="Helical" evidence="7">
    <location>
        <begin position="446"/>
        <end position="464"/>
    </location>
</feature>
<comment type="similarity">
    <text evidence="2">Belongs to the DedA family.</text>
</comment>
<gene>
    <name evidence="9" type="ORF">KGQ91_14595</name>
</gene>
<dbReference type="InterPro" id="IPR036938">
    <property type="entry name" value="PAP2/HPO_sf"/>
</dbReference>
<dbReference type="InterPro" id="IPR032818">
    <property type="entry name" value="DedA-like"/>
</dbReference>